<evidence type="ECO:0000256" key="1">
    <source>
        <dbReference type="ARBA" id="ARBA00022485"/>
    </source>
</evidence>
<dbReference type="GO" id="GO:0046872">
    <property type="term" value="F:metal ion binding"/>
    <property type="evidence" value="ECO:0007669"/>
    <property type="project" value="UniProtKB-KW"/>
</dbReference>
<dbReference type="EMBL" id="SMGJ01000007">
    <property type="protein sequence ID" value="TCK67102.1"/>
    <property type="molecule type" value="Genomic_DNA"/>
</dbReference>
<keyword evidence="8" id="KW-1185">Reference proteome</keyword>
<evidence type="ECO:0000256" key="4">
    <source>
        <dbReference type="ARBA" id="ARBA00023004"/>
    </source>
</evidence>
<dbReference type="PANTHER" id="PTHR24960:SF79">
    <property type="entry name" value="PHOTOSYSTEM I IRON-SULFUR CENTER"/>
    <property type="match status" value="1"/>
</dbReference>
<dbReference type="InterPro" id="IPR017896">
    <property type="entry name" value="4Fe4S_Fe-S-bd"/>
</dbReference>
<feature type="domain" description="4Fe-4S ferredoxin-type" evidence="6">
    <location>
        <begin position="144"/>
        <end position="172"/>
    </location>
</feature>
<comment type="caution">
    <text evidence="7">The sequence shown here is derived from an EMBL/GenBank/DDBJ whole genome shotgun (WGS) entry which is preliminary data.</text>
</comment>
<dbReference type="GO" id="GO:0051539">
    <property type="term" value="F:4 iron, 4 sulfur cluster binding"/>
    <property type="evidence" value="ECO:0007669"/>
    <property type="project" value="UniProtKB-KW"/>
</dbReference>
<dbReference type="Gene3D" id="3.30.70.20">
    <property type="match status" value="2"/>
</dbReference>
<keyword evidence="2" id="KW-0479">Metal-binding</keyword>
<evidence type="ECO:0000256" key="5">
    <source>
        <dbReference type="ARBA" id="ARBA00023014"/>
    </source>
</evidence>
<evidence type="ECO:0000313" key="7">
    <source>
        <dbReference type="EMBL" id="TCK67102.1"/>
    </source>
</evidence>
<dbReference type="RefSeq" id="WP_132302588.1">
    <property type="nucleotide sequence ID" value="NZ_CP170642.1"/>
</dbReference>
<keyword evidence="3" id="KW-0677">Repeat</keyword>
<name>A0A4R1KQ52_9PAST</name>
<evidence type="ECO:0000256" key="3">
    <source>
        <dbReference type="ARBA" id="ARBA00022737"/>
    </source>
</evidence>
<dbReference type="Pfam" id="PF12838">
    <property type="entry name" value="Fer4_7"/>
    <property type="match status" value="1"/>
</dbReference>
<feature type="domain" description="4Fe-4S ferredoxin-type" evidence="6">
    <location>
        <begin position="49"/>
        <end position="77"/>
    </location>
</feature>
<accession>A0A4R1KQ52</accession>
<dbReference type="InterPro" id="IPR004496">
    <property type="entry name" value="NapF"/>
</dbReference>
<evidence type="ECO:0000313" key="8">
    <source>
        <dbReference type="Proteomes" id="UP000295496"/>
    </source>
</evidence>
<evidence type="ECO:0000259" key="6">
    <source>
        <dbReference type="PROSITE" id="PS51379"/>
    </source>
</evidence>
<protein>
    <submittedName>
        <fullName evidence="7">Ferredoxin-type protein NapF</fullName>
    </submittedName>
</protein>
<keyword evidence="5" id="KW-0411">Iron-sulfur</keyword>
<gene>
    <name evidence="7" type="ORF">EV692_2008</name>
</gene>
<dbReference type="Proteomes" id="UP000295496">
    <property type="component" value="Unassembled WGS sequence"/>
</dbReference>
<sequence length="172" mass="18940">MQTKDQRYYQAYLSHQQISRRGLLRSMWHAIEKNDQPNKRTIARPPFAAKESLFLTACTGCGECVTACSLGLISVANQKAVLDLSYTSCSFCGECAKHCPTNALHISFKADTGLRPVFNADCLLKQQQACTTCQLSCPQQAITPDLTIDDNRCNGCGECQSACFMNAIRLGM</sequence>
<organism evidence="7 8">
    <name type="scientific">Lonepinella koalarum</name>
    <dbReference type="NCBI Taxonomy" id="53417"/>
    <lineage>
        <taxon>Bacteria</taxon>
        <taxon>Pseudomonadati</taxon>
        <taxon>Pseudomonadota</taxon>
        <taxon>Gammaproteobacteria</taxon>
        <taxon>Pasteurellales</taxon>
        <taxon>Pasteurellaceae</taxon>
        <taxon>Lonepinella</taxon>
    </lineage>
</organism>
<dbReference type="InterPro" id="IPR017900">
    <property type="entry name" value="4Fe4S_Fe_S_CS"/>
</dbReference>
<dbReference type="PROSITE" id="PS00198">
    <property type="entry name" value="4FE4S_FER_1"/>
    <property type="match status" value="1"/>
</dbReference>
<reference evidence="7 8" key="1">
    <citation type="submission" date="2019-03" db="EMBL/GenBank/DDBJ databases">
        <title>Genomic Encyclopedia of Type Strains, Phase IV (KMG-IV): sequencing the most valuable type-strain genomes for metagenomic binning, comparative biology and taxonomic classification.</title>
        <authorList>
            <person name="Goeker M."/>
        </authorList>
    </citation>
    <scope>NUCLEOTIDE SEQUENCE [LARGE SCALE GENOMIC DNA]</scope>
    <source>
        <strain evidence="7 8">DSM 10053</strain>
    </source>
</reference>
<dbReference type="Pfam" id="PF00037">
    <property type="entry name" value="Fer4"/>
    <property type="match status" value="1"/>
</dbReference>
<evidence type="ECO:0000256" key="2">
    <source>
        <dbReference type="ARBA" id="ARBA00022723"/>
    </source>
</evidence>
<dbReference type="PROSITE" id="PS51379">
    <property type="entry name" value="4FE4S_FER_2"/>
    <property type="match status" value="3"/>
</dbReference>
<dbReference type="InterPro" id="IPR050157">
    <property type="entry name" value="PSI_iron-sulfur_center"/>
</dbReference>
<keyword evidence="4" id="KW-0408">Iron</keyword>
<dbReference type="NCBIfam" id="TIGR00402">
    <property type="entry name" value="napF"/>
    <property type="match status" value="1"/>
</dbReference>
<dbReference type="SUPFAM" id="SSF54862">
    <property type="entry name" value="4Fe-4S ferredoxins"/>
    <property type="match status" value="1"/>
</dbReference>
<dbReference type="PANTHER" id="PTHR24960">
    <property type="entry name" value="PHOTOSYSTEM I IRON-SULFUR CENTER-RELATED"/>
    <property type="match status" value="1"/>
</dbReference>
<dbReference type="CDD" id="cd10564">
    <property type="entry name" value="NapF_like"/>
    <property type="match status" value="1"/>
</dbReference>
<keyword evidence="1" id="KW-0004">4Fe-4S</keyword>
<proteinExistence type="predicted"/>
<feature type="domain" description="4Fe-4S ferredoxin-type" evidence="6">
    <location>
        <begin position="78"/>
        <end position="109"/>
    </location>
</feature>
<dbReference type="AlphaFoldDB" id="A0A4R1KQ52"/>